<dbReference type="Proteomes" id="UP000250235">
    <property type="component" value="Unassembled WGS sequence"/>
</dbReference>
<keyword evidence="2" id="KW-0012">Acyltransferase</keyword>
<evidence type="ECO:0000256" key="2">
    <source>
        <dbReference type="ARBA" id="ARBA00023315"/>
    </source>
</evidence>
<evidence type="ECO:0000256" key="1">
    <source>
        <dbReference type="ARBA" id="ARBA00022679"/>
    </source>
</evidence>
<name>A0A2Z7AKH8_9LAMI</name>
<evidence type="ECO:0000313" key="4">
    <source>
        <dbReference type="Proteomes" id="UP000250235"/>
    </source>
</evidence>
<evidence type="ECO:0000313" key="3">
    <source>
        <dbReference type="EMBL" id="KZV19739.1"/>
    </source>
</evidence>
<accession>A0A2Z7AKH8</accession>
<dbReference type="EMBL" id="KV016302">
    <property type="protein sequence ID" value="KZV19739.1"/>
    <property type="molecule type" value="Genomic_DNA"/>
</dbReference>
<organism evidence="3 4">
    <name type="scientific">Dorcoceras hygrometricum</name>
    <dbReference type="NCBI Taxonomy" id="472368"/>
    <lineage>
        <taxon>Eukaryota</taxon>
        <taxon>Viridiplantae</taxon>
        <taxon>Streptophyta</taxon>
        <taxon>Embryophyta</taxon>
        <taxon>Tracheophyta</taxon>
        <taxon>Spermatophyta</taxon>
        <taxon>Magnoliopsida</taxon>
        <taxon>eudicotyledons</taxon>
        <taxon>Gunneridae</taxon>
        <taxon>Pentapetalae</taxon>
        <taxon>asterids</taxon>
        <taxon>lamiids</taxon>
        <taxon>Lamiales</taxon>
        <taxon>Gesneriaceae</taxon>
        <taxon>Didymocarpoideae</taxon>
        <taxon>Trichosporeae</taxon>
        <taxon>Loxocarpinae</taxon>
        <taxon>Dorcoceras</taxon>
    </lineage>
</organism>
<dbReference type="PANTHER" id="PTHR31625">
    <property type="match status" value="1"/>
</dbReference>
<dbReference type="AlphaFoldDB" id="A0A2Z7AKH8"/>
<dbReference type="OrthoDB" id="1862401at2759"/>
<protein>
    <submittedName>
        <fullName evidence="3">Uncharacterized protein</fullName>
    </submittedName>
</protein>
<sequence>MQAILPNLKRSLSLTLQHFFPFAGRLATPPLPAVPSLEYAAEDSICFTIAEAVSGDFKNLGGYHPRMAQDFHQLVPVLQSSTKYLLKHESLLAVQITVFPHFGICIGFTLRHVVADGRTFNNFLKTWAAVSSSTLAKTDENLGLNQLLVASHDRSSIKDPHRLQEILLKEWKRTQIPQKDSVQPSLSKYHQEIQDMTRATFVVGPKEMEKIKKWILARSDQLFGSTQLLLSPYVITCAFVWVCWVKTQWPNNDHPKESTHYFGFIAGGITRLNYSVPITYSGNCVGFGRSEAQRCNLVGESGVVHAAKAIGNTIKRLNSDLLGGAENWISEWDEMRDSELHVTVTGSPKMDLYGLDFGWGRPVKIEEVSIDETRSISLCESREVNGGIEIGVCFPKPKLDLFSTLFNKGLAPL</sequence>
<proteinExistence type="predicted"/>
<dbReference type="InterPro" id="IPR023213">
    <property type="entry name" value="CAT-like_dom_sf"/>
</dbReference>
<dbReference type="InterPro" id="IPR051504">
    <property type="entry name" value="Plant_metabolite_acyltrans"/>
</dbReference>
<dbReference type="Gene3D" id="3.30.559.10">
    <property type="entry name" value="Chloramphenicol acetyltransferase-like domain"/>
    <property type="match status" value="2"/>
</dbReference>
<dbReference type="GO" id="GO:0016747">
    <property type="term" value="F:acyltransferase activity, transferring groups other than amino-acyl groups"/>
    <property type="evidence" value="ECO:0007669"/>
    <property type="project" value="UniProtKB-ARBA"/>
</dbReference>
<keyword evidence="1" id="KW-0808">Transferase</keyword>
<gene>
    <name evidence="3" type="ORF">F511_41631</name>
</gene>
<reference evidence="3 4" key="1">
    <citation type="journal article" date="2015" name="Proc. Natl. Acad. Sci. U.S.A.">
        <title>The resurrection genome of Boea hygrometrica: A blueprint for survival of dehydration.</title>
        <authorList>
            <person name="Xiao L."/>
            <person name="Yang G."/>
            <person name="Zhang L."/>
            <person name="Yang X."/>
            <person name="Zhao S."/>
            <person name="Ji Z."/>
            <person name="Zhou Q."/>
            <person name="Hu M."/>
            <person name="Wang Y."/>
            <person name="Chen M."/>
            <person name="Xu Y."/>
            <person name="Jin H."/>
            <person name="Xiao X."/>
            <person name="Hu G."/>
            <person name="Bao F."/>
            <person name="Hu Y."/>
            <person name="Wan P."/>
            <person name="Li L."/>
            <person name="Deng X."/>
            <person name="Kuang T."/>
            <person name="Xiang C."/>
            <person name="Zhu J.K."/>
            <person name="Oliver M.J."/>
            <person name="He Y."/>
        </authorList>
    </citation>
    <scope>NUCLEOTIDE SEQUENCE [LARGE SCALE GENOMIC DNA]</scope>
    <source>
        <strain evidence="4">cv. XS01</strain>
    </source>
</reference>
<dbReference type="Pfam" id="PF02458">
    <property type="entry name" value="Transferase"/>
    <property type="match status" value="1"/>
</dbReference>
<keyword evidence="4" id="KW-1185">Reference proteome</keyword>